<evidence type="ECO:0000313" key="2">
    <source>
        <dbReference type="EMBL" id="KAL3504193.1"/>
    </source>
</evidence>
<dbReference type="Pfam" id="PF07714">
    <property type="entry name" value="PK_Tyr_Ser-Thr"/>
    <property type="match status" value="1"/>
</dbReference>
<dbReference type="PANTHER" id="PTHR31730">
    <property type="entry name" value="OS01G0873900 PROTEIN"/>
    <property type="match status" value="1"/>
</dbReference>
<dbReference type="FunFam" id="3.30.200.20:FF:000433">
    <property type="entry name" value="Predicted protein"/>
    <property type="match status" value="1"/>
</dbReference>
<dbReference type="PANTHER" id="PTHR31730:SF32">
    <property type="entry name" value="PROTEIN PSK SIMULATOR 1"/>
    <property type="match status" value="1"/>
</dbReference>
<dbReference type="AlphaFoldDB" id="A0ABD2Y9P8"/>
<organism evidence="2 3">
    <name type="scientific">Cinchona calisaya</name>
    <dbReference type="NCBI Taxonomy" id="153742"/>
    <lineage>
        <taxon>Eukaryota</taxon>
        <taxon>Viridiplantae</taxon>
        <taxon>Streptophyta</taxon>
        <taxon>Embryophyta</taxon>
        <taxon>Tracheophyta</taxon>
        <taxon>Spermatophyta</taxon>
        <taxon>Magnoliopsida</taxon>
        <taxon>eudicotyledons</taxon>
        <taxon>Gunneridae</taxon>
        <taxon>Pentapetalae</taxon>
        <taxon>asterids</taxon>
        <taxon>lamiids</taxon>
        <taxon>Gentianales</taxon>
        <taxon>Rubiaceae</taxon>
        <taxon>Cinchonoideae</taxon>
        <taxon>Cinchoneae</taxon>
        <taxon>Cinchona</taxon>
    </lineage>
</organism>
<dbReference type="Proteomes" id="UP001630127">
    <property type="component" value="Unassembled WGS sequence"/>
</dbReference>
<dbReference type="InterPro" id="IPR007700">
    <property type="entry name" value="DUF668"/>
</dbReference>
<dbReference type="InterPro" id="IPR021864">
    <property type="entry name" value="DUF3475"/>
</dbReference>
<sequence length="907" mass="102900">MARVYDNWDRLVRATLRREDLRRSGQRTPSDLSLASFSLSSSFSFNSSFSSFKFSTLLLVGDSFSYHQILKATDYLSSSNLIKHGHSGDIFYGVLDDGTQVAVKKVGVSSVEKELYLKTELGTFGKVSHSRLVPLLGHCLENGYEKFVVYKYMPNKDLSSSLFTQTGFYKDYEVKSLDWSTRLRIAIGAAEGLCYLHHECFPPLVHRDIQASSILLDDNFGVRLGSLSEVCTAEETEGSQNKTTSQNRISRFLRLPKRYGVYGQGTSGTPNAMCAYDVYCLGRVLLELVTGKLGFSAARESSTSMKDWMKSTLLYIKNIYDMKLVGRIVDPSLMIDEDRWMEVWAVAFIAKACLNSEPLMRPQMAYVLEALKNSSKVSEESALSVGLGKKVDVLDTLGSNMINLNQGVAFSSGTKMKGYKISILAFEVANTIGKGANIMNFLSKENIRHLKEVVLPSESVQHLISKDMDELLRIAATDEREELQLFSQEVVRFGNLCKDPQWHNLNRNILFQSDNLDRHILFHTVLFTRHKQFKEEAELVMQQLMTLVQITTELYHELRALDTFEDDKRKAQEDGNSNPTQSDFSLELKSQIKLVRSLKKKSLWYKNLDEVMGKLVHIVYFLHLEILAAFSTADRYKPIKNSHQRLGSAGLALHYADIITQIDIAVTKSNSMPPKTRDTLYQGLPPSIKLVLPSKLRRFQLREELTIEQIKTEMEKTLCWLVPMATNTTKAHHRFGWVSEWADAGSKMNQRTGGQADLLRIETLHHADKEKTEAYILDLVVWLHHLVSQSTARIGSIRIPRLEAIRLTSHKPKFPSPTLTIEDQEMLLDVSKRKLTPGISRSQEFYTAKTRLSKHDRLSKSWSHSSTGEKKGPFSFGRTFVPVIDFGIDRMKALDFIDRVDSGHAPY</sequence>
<gene>
    <name evidence="2" type="ORF">ACH5RR_034034</name>
</gene>
<dbReference type="PROSITE" id="PS50011">
    <property type="entry name" value="PROTEIN_KINASE_DOM"/>
    <property type="match status" value="1"/>
</dbReference>
<dbReference type="InterPro" id="IPR011009">
    <property type="entry name" value="Kinase-like_dom_sf"/>
</dbReference>
<evidence type="ECO:0000313" key="3">
    <source>
        <dbReference type="Proteomes" id="UP001630127"/>
    </source>
</evidence>
<reference evidence="2 3" key="1">
    <citation type="submission" date="2024-11" db="EMBL/GenBank/DDBJ databases">
        <title>A near-complete genome assembly of Cinchona calisaya.</title>
        <authorList>
            <person name="Lian D.C."/>
            <person name="Zhao X.W."/>
            <person name="Wei L."/>
        </authorList>
    </citation>
    <scope>NUCLEOTIDE SEQUENCE [LARGE SCALE GENOMIC DNA]</scope>
    <source>
        <tissue evidence="2">Nenye</tissue>
    </source>
</reference>
<dbReference type="Pfam" id="PF05003">
    <property type="entry name" value="DUF668"/>
    <property type="match status" value="1"/>
</dbReference>
<accession>A0ABD2Y9P8</accession>
<dbReference type="EMBL" id="JBJUIK010000014">
    <property type="protein sequence ID" value="KAL3504193.1"/>
    <property type="molecule type" value="Genomic_DNA"/>
</dbReference>
<dbReference type="InterPro" id="IPR001245">
    <property type="entry name" value="Ser-Thr/Tyr_kinase_cat_dom"/>
</dbReference>
<evidence type="ECO:0000259" key="1">
    <source>
        <dbReference type="PROSITE" id="PS50011"/>
    </source>
</evidence>
<dbReference type="FunFam" id="1.10.510.10:FF:000448">
    <property type="entry name" value="Putative LRR receptor-like serine/threonine-protein kinase"/>
    <property type="match status" value="1"/>
</dbReference>
<feature type="domain" description="Protein kinase" evidence="1">
    <location>
        <begin position="76"/>
        <end position="377"/>
    </location>
</feature>
<dbReference type="Pfam" id="PF11961">
    <property type="entry name" value="DUF3475"/>
    <property type="match status" value="1"/>
</dbReference>
<dbReference type="InterPro" id="IPR045021">
    <property type="entry name" value="PSI1/2/3"/>
</dbReference>
<dbReference type="InterPro" id="IPR000719">
    <property type="entry name" value="Prot_kinase_dom"/>
</dbReference>
<name>A0ABD2Y9P8_9GENT</name>
<dbReference type="SUPFAM" id="SSF56112">
    <property type="entry name" value="Protein kinase-like (PK-like)"/>
    <property type="match status" value="1"/>
</dbReference>
<proteinExistence type="predicted"/>
<dbReference type="Gene3D" id="1.10.510.10">
    <property type="entry name" value="Transferase(Phosphotransferase) domain 1"/>
    <property type="match status" value="1"/>
</dbReference>
<dbReference type="Gene3D" id="3.30.200.20">
    <property type="entry name" value="Phosphorylase Kinase, domain 1"/>
    <property type="match status" value="1"/>
</dbReference>
<keyword evidence="3" id="KW-1185">Reference proteome</keyword>
<comment type="caution">
    <text evidence="2">The sequence shown here is derived from an EMBL/GenBank/DDBJ whole genome shotgun (WGS) entry which is preliminary data.</text>
</comment>
<protein>
    <recommendedName>
        <fullName evidence="1">Protein kinase domain-containing protein</fullName>
    </recommendedName>
</protein>